<feature type="region of interest" description="Disordered" evidence="1">
    <location>
        <begin position="1"/>
        <end position="41"/>
    </location>
</feature>
<evidence type="ECO:0000313" key="4">
    <source>
        <dbReference type="EMBL" id="KAF4307156.1"/>
    </source>
</evidence>
<feature type="region of interest" description="Disordered" evidence="1">
    <location>
        <begin position="70"/>
        <end position="203"/>
    </location>
</feature>
<keyword evidence="2" id="KW-1133">Transmembrane helix</keyword>
<organism evidence="4 5">
    <name type="scientific">Botryosphaeria dothidea</name>
    <dbReference type="NCBI Taxonomy" id="55169"/>
    <lineage>
        <taxon>Eukaryota</taxon>
        <taxon>Fungi</taxon>
        <taxon>Dikarya</taxon>
        <taxon>Ascomycota</taxon>
        <taxon>Pezizomycotina</taxon>
        <taxon>Dothideomycetes</taxon>
        <taxon>Dothideomycetes incertae sedis</taxon>
        <taxon>Botryosphaeriales</taxon>
        <taxon>Botryosphaeriaceae</taxon>
        <taxon>Botryosphaeria</taxon>
    </lineage>
</organism>
<gene>
    <name evidence="4" type="ORF">GTA08_BOTSDO05260</name>
</gene>
<name>A0A8H4IU06_9PEZI</name>
<dbReference type="PANTHER" id="PTHR28136">
    <property type="entry name" value="NUCLEUS EXPORT PROTEIN BRR6"/>
    <property type="match status" value="1"/>
</dbReference>
<feature type="compositionally biased region" description="Low complexity" evidence="1">
    <location>
        <begin position="423"/>
        <end position="442"/>
    </location>
</feature>
<proteinExistence type="predicted"/>
<dbReference type="EMBL" id="WWBZ02000033">
    <property type="protein sequence ID" value="KAF4307156.1"/>
    <property type="molecule type" value="Genomic_DNA"/>
</dbReference>
<dbReference type="InterPro" id="IPR018767">
    <property type="entry name" value="Brl1/Brr6_dom"/>
</dbReference>
<feature type="compositionally biased region" description="Low complexity" evidence="1">
    <location>
        <begin position="87"/>
        <end position="99"/>
    </location>
</feature>
<accession>A0A8H4IU06</accession>
<comment type="caution">
    <text evidence="4">The sequence shown here is derived from an EMBL/GenBank/DDBJ whole genome shotgun (WGS) entry which is preliminary data.</text>
</comment>
<dbReference type="Pfam" id="PF10104">
    <property type="entry name" value="Brr6_like_C_C"/>
    <property type="match status" value="1"/>
</dbReference>
<dbReference type="GO" id="GO:0055088">
    <property type="term" value="P:lipid homeostasis"/>
    <property type="evidence" value="ECO:0007669"/>
    <property type="project" value="InterPro"/>
</dbReference>
<feature type="domain" description="Brl1/Brr6" evidence="3">
    <location>
        <begin position="283"/>
        <end position="416"/>
    </location>
</feature>
<evidence type="ECO:0000256" key="2">
    <source>
        <dbReference type="SAM" id="Phobius"/>
    </source>
</evidence>
<evidence type="ECO:0000313" key="5">
    <source>
        <dbReference type="Proteomes" id="UP000572817"/>
    </source>
</evidence>
<feature type="region of interest" description="Disordered" evidence="1">
    <location>
        <begin position="422"/>
        <end position="512"/>
    </location>
</feature>
<dbReference type="AlphaFoldDB" id="A0A8H4IU06"/>
<evidence type="ECO:0000256" key="1">
    <source>
        <dbReference type="SAM" id="MobiDB-lite"/>
    </source>
</evidence>
<evidence type="ECO:0000259" key="3">
    <source>
        <dbReference type="SMART" id="SM01042"/>
    </source>
</evidence>
<keyword evidence="2" id="KW-0812">Transmembrane</keyword>
<protein>
    <submittedName>
        <fullName evidence="4">Nucleus export protein Brr6</fullName>
    </submittedName>
</protein>
<dbReference type="PANTHER" id="PTHR28136:SF1">
    <property type="entry name" value="NUCLEUS EXPORT PROTEIN BRL1"/>
    <property type="match status" value="1"/>
</dbReference>
<feature type="transmembrane region" description="Helical" evidence="2">
    <location>
        <begin position="285"/>
        <end position="307"/>
    </location>
</feature>
<feature type="compositionally biased region" description="Basic and acidic residues" evidence="1">
    <location>
        <begin position="178"/>
        <end position="196"/>
    </location>
</feature>
<dbReference type="GO" id="GO:0031965">
    <property type="term" value="C:nuclear membrane"/>
    <property type="evidence" value="ECO:0007669"/>
    <property type="project" value="InterPro"/>
</dbReference>
<feature type="transmembrane region" description="Helical" evidence="2">
    <location>
        <begin position="393"/>
        <end position="412"/>
    </location>
</feature>
<dbReference type="OrthoDB" id="5961at2759"/>
<keyword evidence="2" id="KW-0472">Membrane</keyword>
<feature type="region of interest" description="Disordered" evidence="1">
    <location>
        <begin position="224"/>
        <end position="260"/>
    </location>
</feature>
<dbReference type="InterPro" id="IPR040202">
    <property type="entry name" value="Brl1/Brr6"/>
</dbReference>
<keyword evidence="5" id="KW-1185">Reference proteome</keyword>
<sequence>MDRFRSAHTPMDYEYSNGTGPVDESSPFITASRNASSQNKKPSWEAMNHIVKLDLSADGMYVAATGNYGLFDTPNRTTPSLRPPASQPFYFSQPPSSFANHTGRSSPAKPLSSVPEHLRDPKFSTPRKPVSDFNFSSGGETPETPGDPDADNADSEATPDSSFMGFRNRAVNFMAGGKNREASPTKSPTKERRRDSWISGLSKVLSPGKDASLAKVPYSDKAEKRIIRRRQKEADRRRGSGRSRRGADVDSDDDEKGRHSTTDSVIGAILSYIDAHPNLPHTLSFYAQLVLNFFFVGCIICIVYSFWSAIQSDVNIEADRAIAEALAEMAVCAREYQANRCAPETRVPAMATLCDNWDACMNRDPKKVGRARVSAHTFATIFNSFIEPISWKAMFFCLMIVIVCLFVNNIAFTKFRNTHPVHHQQQGQHDPSQQYQQWQQQWGGAPPTPQRFPSNGWDTPGHPMIGGFYQTPAHHSMQQYGGFEPRPSQTPGNPGGYPQQPASSSPIKRLQF</sequence>
<dbReference type="SMART" id="SM01042">
    <property type="entry name" value="Brr6_like_C_C"/>
    <property type="match status" value="1"/>
</dbReference>
<reference evidence="4" key="1">
    <citation type="submission" date="2020-04" db="EMBL/GenBank/DDBJ databases">
        <title>Genome Assembly and Annotation of Botryosphaeria dothidea sdau 11-99, a Latent Pathogen of Apple Fruit Ring Rot in China.</title>
        <authorList>
            <person name="Yu C."/>
            <person name="Diao Y."/>
            <person name="Lu Q."/>
            <person name="Zhao J."/>
            <person name="Cui S."/>
            <person name="Peng C."/>
            <person name="He B."/>
            <person name="Liu H."/>
        </authorList>
    </citation>
    <scope>NUCLEOTIDE SEQUENCE [LARGE SCALE GENOMIC DNA]</scope>
    <source>
        <strain evidence="4">Sdau11-99</strain>
    </source>
</reference>
<dbReference type="GO" id="GO:0006998">
    <property type="term" value="P:nuclear envelope organization"/>
    <property type="evidence" value="ECO:0007669"/>
    <property type="project" value="InterPro"/>
</dbReference>
<feature type="compositionally biased region" description="Polar residues" evidence="1">
    <location>
        <begin position="27"/>
        <end position="41"/>
    </location>
</feature>
<dbReference type="Proteomes" id="UP000572817">
    <property type="component" value="Unassembled WGS sequence"/>
</dbReference>